<keyword evidence="1" id="KW-0472">Membrane</keyword>
<keyword evidence="1" id="KW-1133">Transmembrane helix</keyword>
<reference evidence="2 3" key="1">
    <citation type="journal article" date="2015" name="Antonie Van Leeuwenhoek">
        <title>Oceanobacillus bengalensis sp. nov., a bacterium isolated from seawater of the Bay of Bengal.</title>
        <authorList>
            <person name="Yongchang O."/>
            <person name="Xiang W."/>
            <person name="Wang G."/>
        </authorList>
    </citation>
    <scope>NUCLEOTIDE SEQUENCE [LARGE SCALE GENOMIC DNA]</scope>
    <source>
        <strain evidence="2 3">MCCC 1K00260</strain>
    </source>
</reference>
<proteinExistence type="predicted"/>
<evidence type="ECO:0000313" key="3">
    <source>
        <dbReference type="Proteomes" id="UP000281813"/>
    </source>
</evidence>
<sequence length="162" mass="19034">MIVWNIFVNSIKLPNKQAMFKLNRVGLDHAVFYNFLLLFIVSLPSLIKRLTDTNAIGADMNVIFTLIYFFMFYYLPITIIVFVILSGIAYIGKIIARLTKRKLHYSLLWKISSFTTTIPFLLYTILALVFPVNDIYLLFSFIYSIALIIKMIHHYPIRRKNR</sequence>
<gene>
    <name evidence="2" type="ORF">D8M05_10810</name>
</gene>
<comment type="caution">
    <text evidence="2">The sequence shown here is derived from an EMBL/GenBank/DDBJ whole genome shotgun (WGS) entry which is preliminary data.</text>
</comment>
<feature type="transmembrane region" description="Helical" evidence="1">
    <location>
        <begin position="135"/>
        <end position="152"/>
    </location>
</feature>
<dbReference type="RefSeq" id="WP_121131666.1">
    <property type="nucleotide sequence ID" value="NZ_JBHUFK010000036.1"/>
</dbReference>
<protein>
    <recommendedName>
        <fullName evidence="4">DUF1189 domain-containing protein</fullName>
    </recommendedName>
</protein>
<accession>A0A494YZR6</accession>
<name>A0A494YZR6_9BACI</name>
<keyword evidence="3" id="KW-1185">Reference proteome</keyword>
<keyword evidence="1" id="KW-0812">Transmembrane</keyword>
<dbReference type="Proteomes" id="UP000281813">
    <property type="component" value="Unassembled WGS sequence"/>
</dbReference>
<feature type="transmembrane region" description="Helical" evidence="1">
    <location>
        <begin position="67"/>
        <end position="95"/>
    </location>
</feature>
<evidence type="ECO:0000313" key="2">
    <source>
        <dbReference type="EMBL" id="RKQ15215.1"/>
    </source>
</evidence>
<dbReference type="EMBL" id="RBZO01000015">
    <property type="protein sequence ID" value="RKQ15215.1"/>
    <property type="molecule type" value="Genomic_DNA"/>
</dbReference>
<evidence type="ECO:0008006" key="4">
    <source>
        <dbReference type="Google" id="ProtNLM"/>
    </source>
</evidence>
<evidence type="ECO:0000256" key="1">
    <source>
        <dbReference type="SAM" id="Phobius"/>
    </source>
</evidence>
<organism evidence="2 3">
    <name type="scientific">Oceanobacillus bengalensis</name>
    <dbReference type="NCBI Taxonomy" id="1435466"/>
    <lineage>
        <taxon>Bacteria</taxon>
        <taxon>Bacillati</taxon>
        <taxon>Bacillota</taxon>
        <taxon>Bacilli</taxon>
        <taxon>Bacillales</taxon>
        <taxon>Bacillaceae</taxon>
        <taxon>Oceanobacillus</taxon>
    </lineage>
</organism>
<dbReference type="AlphaFoldDB" id="A0A494YZR6"/>
<dbReference type="OrthoDB" id="2884954at2"/>
<feature type="transmembrane region" description="Helical" evidence="1">
    <location>
        <begin position="30"/>
        <end position="47"/>
    </location>
</feature>
<feature type="transmembrane region" description="Helical" evidence="1">
    <location>
        <begin position="107"/>
        <end position="129"/>
    </location>
</feature>